<dbReference type="AlphaFoldDB" id="D2REQ9"/>
<dbReference type="GeneID" id="8740247"/>
<reference evidence="1 2" key="1">
    <citation type="journal article" date="2010" name="Stand. Genomic Sci.">
        <title>Complete genome sequence of Archaeoglobus profundus type strain (AV18).</title>
        <authorList>
            <person name="von Jan M."/>
            <person name="Lapidus A."/>
            <person name="Del Rio T.G."/>
            <person name="Copeland A."/>
            <person name="Tice H."/>
            <person name="Cheng J.F."/>
            <person name="Lucas S."/>
            <person name="Chen F."/>
            <person name="Nolan M."/>
            <person name="Goodwin L."/>
            <person name="Han C."/>
            <person name="Pitluck S."/>
            <person name="Liolios K."/>
            <person name="Ivanova N."/>
            <person name="Mavromatis K."/>
            <person name="Ovchinnikova G."/>
            <person name="Chertkov O."/>
            <person name="Pati A."/>
            <person name="Chen A."/>
            <person name="Palaniappan K."/>
            <person name="Land M."/>
            <person name="Hauser L."/>
            <person name="Chang Y.J."/>
            <person name="Jeffries C.D."/>
            <person name="Saunders E."/>
            <person name="Brettin T."/>
            <person name="Detter J.C."/>
            <person name="Chain P."/>
            <person name="Eichinger K."/>
            <person name="Huber H."/>
            <person name="Spring S."/>
            <person name="Rohde M."/>
            <person name="Goker M."/>
            <person name="Wirth R."/>
            <person name="Woyke T."/>
            <person name="Bristow J."/>
            <person name="Eisen J.A."/>
            <person name="Markowitz V."/>
            <person name="Hugenholtz P."/>
            <person name="Kyrpides N.C."/>
            <person name="Klenk H.P."/>
        </authorList>
    </citation>
    <scope>NUCLEOTIDE SEQUENCE [LARGE SCALE GENOMIC DNA]</scope>
    <source>
        <strain evidence="2">DSM 5631 / JCM 9629 / NBRC 100127 / Av18</strain>
    </source>
</reference>
<dbReference type="PaxDb" id="572546-Arcpr_1557"/>
<keyword evidence="2" id="KW-1185">Reference proteome</keyword>
<dbReference type="SUPFAM" id="SSF46785">
    <property type="entry name" value="Winged helix' DNA-binding domain"/>
    <property type="match status" value="1"/>
</dbReference>
<gene>
    <name evidence="1" type="ordered locus">Arcpr_1557</name>
</gene>
<dbReference type="EMBL" id="CP001857">
    <property type="protein sequence ID" value="ADB58603.1"/>
    <property type="molecule type" value="Genomic_DNA"/>
</dbReference>
<dbReference type="HOGENOM" id="CLU_142652_0_0_2"/>
<dbReference type="InterPro" id="IPR036390">
    <property type="entry name" value="WH_DNA-bd_sf"/>
</dbReference>
<evidence type="ECO:0008006" key="3">
    <source>
        <dbReference type="Google" id="ProtNLM"/>
    </source>
</evidence>
<dbReference type="InterPro" id="IPR036388">
    <property type="entry name" value="WH-like_DNA-bd_sf"/>
</dbReference>
<proteinExistence type="predicted"/>
<name>D2REQ9_ARCPA</name>
<organism evidence="1 2">
    <name type="scientific">Archaeoglobus profundus (strain DSM 5631 / JCM 9629 / NBRC 100127 / Av18)</name>
    <dbReference type="NCBI Taxonomy" id="572546"/>
    <lineage>
        <taxon>Archaea</taxon>
        <taxon>Methanobacteriati</taxon>
        <taxon>Methanobacteriota</taxon>
        <taxon>Archaeoglobi</taxon>
        <taxon>Archaeoglobales</taxon>
        <taxon>Archaeoglobaceae</taxon>
        <taxon>Archaeoglobus</taxon>
    </lineage>
</organism>
<dbReference type="RefSeq" id="WP_012940939.1">
    <property type="nucleotide sequence ID" value="NC_013741.1"/>
</dbReference>
<dbReference type="KEGG" id="apo:Arcpr_1557"/>
<dbReference type="STRING" id="572546.Arcpr_1557"/>
<protein>
    <recommendedName>
        <fullName evidence="3">ArsR family transcriptional regulator</fullName>
    </recommendedName>
</protein>
<dbReference type="Proteomes" id="UP000001901">
    <property type="component" value="Chromosome"/>
</dbReference>
<dbReference type="Gene3D" id="1.10.10.10">
    <property type="entry name" value="Winged helix-like DNA-binding domain superfamily/Winged helix DNA-binding domain"/>
    <property type="match status" value="1"/>
</dbReference>
<dbReference type="OrthoDB" id="50446at2157"/>
<evidence type="ECO:0000313" key="2">
    <source>
        <dbReference type="Proteomes" id="UP000001901"/>
    </source>
</evidence>
<accession>D2REQ9</accession>
<dbReference type="eggNOG" id="arCOG01059">
    <property type="taxonomic scope" value="Archaea"/>
</dbReference>
<sequence>MPKKLFIHEKTVEILLKILEAEENKKKAYPMLIAKEVNSPYSYVSKILNEFERFAIVESEFEGRTKVLRLTKNGRKVAELFKEIVRLLECDLVSRDRVEKLKEIYEKSPKNFKSLAGIIAEIERLKNSKDDEVLRGVVELENEIRKVISNERGGK</sequence>
<evidence type="ECO:0000313" key="1">
    <source>
        <dbReference type="EMBL" id="ADB58603.1"/>
    </source>
</evidence>